<comment type="caution">
    <text evidence="1">The sequence shown here is derived from an EMBL/GenBank/DDBJ whole genome shotgun (WGS) entry which is preliminary data.</text>
</comment>
<proteinExistence type="predicted"/>
<keyword evidence="2" id="KW-1185">Reference proteome</keyword>
<reference evidence="1" key="1">
    <citation type="journal article" date="2023" name="bioRxiv">
        <title>Improved chromosome-level genome assembly for marigold (Tagetes erecta).</title>
        <authorList>
            <person name="Jiang F."/>
            <person name="Yuan L."/>
            <person name="Wang S."/>
            <person name="Wang H."/>
            <person name="Xu D."/>
            <person name="Wang A."/>
            <person name="Fan W."/>
        </authorList>
    </citation>
    <scope>NUCLEOTIDE SEQUENCE</scope>
    <source>
        <strain evidence="1">WSJ</strain>
        <tissue evidence="1">Leaf</tissue>
    </source>
</reference>
<dbReference type="AlphaFoldDB" id="A0AAD8K9E3"/>
<organism evidence="1 2">
    <name type="scientific">Tagetes erecta</name>
    <name type="common">African marigold</name>
    <dbReference type="NCBI Taxonomy" id="13708"/>
    <lineage>
        <taxon>Eukaryota</taxon>
        <taxon>Viridiplantae</taxon>
        <taxon>Streptophyta</taxon>
        <taxon>Embryophyta</taxon>
        <taxon>Tracheophyta</taxon>
        <taxon>Spermatophyta</taxon>
        <taxon>Magnoliopsida</taxon>
        <taxon>eudicotyledons</taxon>
        <taxon>Gunneridae</taxon>
        <taxon>Pentapetalae</taxon>
        <taxon>asterids</taxon>
        <taxon>campanulids</taxon>
        <taxon>Asterales</taxon>
        <taxon>Asteraceae</taxon>
        <taxon>Asteroideae</taxon>
        <taxon>Heliantheae alliance</taxon>
        <taxon>Tageteae</taxon>
        <taxon>Tagetes</taxon>
    </lineage>
</organism>
<evidence type="ECO:0000313" key="1">
    <source>
        <dbReference type="EMBL" id="KAK1418760.1"/>
    </source>
</evidence>
<evidence type="ECO:0000313" key="2">
    <source>
        <dbReference type="Proteomes" id="UP001229421"/>
    </source>
</evidence>
<sequence length="76" mass="9184">MFRSICPFFLSNPHFIVPTSLKIVTTVFKLSSDDQYKKPIGTFFHTINHLKRFKLHTYLLIRSFWMNIYFTRPKKV</sequence>
<name>A0AAD8K9E3_TARER</name>
<accession>A0AAD8K9E3</accession>
<protein>
    <submittedName>
        <fullName evidence="1">Uncharacterized protein</fullName>
    </submittedName>
</protein>
<gene>
    <name evidence="1" type="ORF">QVD17_27906</name>
</gene>
<dbReference type="Proteomes" id="UP001229421">
    <property type="component" value="Unassembled WGS sequence"/>
</dbReference>
<dbReference type="EMBL" id="JAUHHV010000007">
    <property type="protein sequence ID" value="KAK1418760.1"/>
    <property type="molecule type" value="Genomic_DNA"/>
</dbReference>